<feature type="region of interest" description="Disordered" evidence="2">
    <location>
        <begin position="1"/>
        <end position="67"/>
    </location>
</feature>
<keyword evidence="1" id="KW-0040">ANK repeat</keyword>
<feature type="repeat" description="ANK" evidence="1">
    <location>
        <begin position="222"/>
        <end position="254"/>
    </location>
</feature>
<dbReference type="PROSITE" id="PS50088">
    <property type="entry name" value="ANK_REPEAT"/>
    <property type="match status" value="3"/>
</dbReference>
<dbReference type="InterPro" id="IPR036770">
    <property type="entry name" value="Ankyrin_rpt-contain_sf"/>
</dbReference>
<feature type="repeat" description="ANK" evidence="1">
    <location>
        <begin position="255"/>
        <end position="278"/>
    </location>
</feature>
<dbReference type="PROSITE" id="PS50297">
    <property type="entry name" value="ANK_REP_REGION"/>
    <property type="match status" value="3"/>
</dbReference>
<evidence type="ECO:0000256" key="1">
    <source>
        <dbReference type="PROSITE-ProRule" id="PRU00023"/>
    </source>
</evidence>
<organism evidence="3 4">
    <name type="scientific">Brachionus plicatilis</name>
    <name type="common">Marine rotifer</name>
    <name type="synonym">Brachionus muelleri</name>
    <dbReference type="NCBI Taxonomy" id="10195"/>
    <lineage>
        <taxon>Eukaryota</taxon>
        <taxon>Metazoa</taxon>
        <taxon>Spiralia</taxon>
        <taxon>Gnathifera</taxon>
        <taxon>Rotifera</taxon>
        <taxon>Eurotatoria</taxon>
        <taxon>Monogononta</taxon>
        <taxon>Pseudotrocha</taxon>
        <taxon>Ploima</taxon>
        <taxon>Brachionidae</taxon>
        <taxon>Brachionus</taxon>
    </lineage>
</organism>
<gene>
    <name evidence="3" type="ORF">BpHYR1_025243</name>
</gene>
<dbReference type="InterPro" id="IPR047184">
    <property type="entry name" value="KANK1-4"/>
</dbReference>
<comment type="caution">
    <text evidence="3">The sequence shown here is derived from an EMBL/GenBank/DDBJ whole genome shotgun (WGS) entry which is preliminary data.</text>
</comment>
<dbReference type="GO" id="GO:0005856">
    <property type="term" value="C:cytoskeleton"/>
    <property type="evidence" value="ECO:0007669"/>
    <property type="project" value="TreeGrafter"/>
</dbReference>
<keyword evidence="4" id="KW-1185">Reference proteome</keyword>
<feature type="compositionally biased region" description="Low complexity" evidence="2">
    <location>
        <begin position="17"/>
        <end position="27"/>
    </location>
</feature>
<reference evidence="3 4" key="1">
    <citation type="journal article" date="2018" name="Sci. Rep.">
        <title>Genomic signatures of local adaptation to the degree of environmental predictability in rotifers.</title>
        <authorList>
            <person name="Franch-Gras L."/>
            <person name="Hahn C."/>
            <person name="Garcia-Roger E.M."/>
            <person name="Carmona M.J."/>
            <person name="Serra M."/>
            <person name="Gomez A."/>
        </authorList>
    </citation>
    <scope>NUCLEOTIDE SEQUENCE [LARGE SCALE GENOMIC DNA]</scope>
    <source>
        <strain evidence="3">HYR1</strain>
    </source>
</reference>
<dbReference type="OrthoDB" id="5406014at2759"/>
<dbReference type="SMART" id="SM00248">
    <property type="entry name" value="ANK"/>
    <property type="match status" value="4"/>
</dbReference>
<dbReference type="EMBL" id="REGN01009631">
    <property type="protein sequence ID" value="RNA00703.1"/>
    <property type="molecule type" value="Genomic_DNA"/>
</dbReference>
<evidence type="ECO:0000313" key="3">
    <source>
        <dbReference type="EMBL" id="RNA00703.1"/>
    </source>
</evidence>
<dbReference type="AlphaFoldDB" id="A0A3M7PNN1"/>
<proteinExistence type="predicted"/>
<dbReference type="Gene3D" id="1.25.40.20">
    <property type="entry name" value="Ankyrin repeat-containing domain"/>
    <property type="match status" value="1"/>
</dbReference>
<dbReference type="PANTHER" id="PTHR24168">
    <property type="entry name" value="KN MOTIF AND ANKYRIN REPEAT DOMAIN-CONTAINING"/>
    <property type="match status" value="1"/>
</dbReference>
<dbReference type="Proteomes" id="UP000276133">
    <property type="component" value="Unassembled WGS sequence"/>
</dbReference>
<evidence type="ECO:0000256" key="2">
    <source>
        <dbReference type="SAM" id="MobiDB-lite"/>
    </source>
</evidence>
<dbReference type="STRING" id="10195.A0A3M7PNN1"/>
<name>A0A3M7PNN1_BRAPC</name>
<feature type="repeat" description="ANK" evidence="1">
    <location>
        <begin position="150"/>
        <end position="172"/>
    </location>
</feature>
<dbReference type="PANTHER" id="PTHR24168:SF21">
    <property type="entry name" value="KANK, ISOFORM D"/>
    <property type="match status" value="1"/>
</dbReference>
<dbReference type="Pfam" id="PF12796">
    <property type="entry name" value="Ank_2"/>
    <property type="match status" value="2"/>
</dbReference>
<sequence length="340" mass="38054">ETDYGQDESFDKNLGGDNLEIENSNNENDNKKDTFEDEEHDLYSKNESETRSSVCDSEKKDVEEVQEPKSFELELELHIACAILNDSLYEPLKADKNKVAKALNLIQQDWFKLAAQKDSDPILVEEHLNAFYSRFSNLLLERIVNMADLNHNTALHYSVSTGNFEIVNLLLDSKVCDVNSQNKAGYTSIMLAAVVPIKDDFERLTLKRLFSEGNVNIKSTDSGQTALMLAVRHGNKDTVALLLESSADCNAQDKEGSTALMAACEHGHIDIVRLLLDNTNCDPDIKDNDGETAFEIAKNKNRNDIIVLLYAHSTKLRSHHPAIQFSKTRPRIGSAGPIKK</sequence>
<feature type="non-terminal residue" evidence="3">
    <location>
        <position position="1"/>
    </location>
</feature>
<evidence type="ECO:0000313" key="4">
    <source>
        <dbReference type="Proteomes" id="UP000276133"/>
    </source>
</evidence>
<protein>
    <submittedName>
        <fullName evidence="3">KN motif and ankyrin repeat domain-containing 3</fullName>
    </submittedName>
</protein>
<accession>A0A3M7PNN1</accession>
<dbReference type="GO" id="GO:0030837">
    <property type="term" value="P:negative regulation of actin filament polymerization"/>
    <property type="evidence" value="ECO:0007669"/>
    <property type="project" value="InterPro"/>
</dbReference>
<dbReference type="SUPFAM" id="SSF48403">
    <property type="entry name" value="Ankyrin repeat"/>
    <property type="match status" value="1"/>
</dbReference>
<dbReference type="InterPro" id="IPR002110">
    <property type="entry name" value="Ankyrin_rpt"/>
</dbReference>
<dbReference type="GO" id="GO:0005737">
    <property type="term" value="C:cytoplasm"/>
    <property type="evidence" value="ECO:0007669"/>
    <property type="project" value="TreeGrafter"/>
</dbReference>
<feature type="compositionally biased region" description="Basic and acidic residues" evidence="2">
    <location>
        <begin position="41"/>
        <end position="67"/>
    </location>
</feature>